<proteinExistence type="predicted"/>
<protein>
    <submittedName>
        <fullName evidence="1">Uncharacterized protein</fullName>
    </submittedName>
</protein>
<dbReference type="EMBL" id="GBRH01189631">
    <property type="protein sequence ID" value="JAE08265.1"/>
    <property type="molecule type" value="Transcribed_RNA"/>
</dbReference>
<evidence type="ECO:0000313" key="1">
    <source>
        <dbReference type="EMBL" id="JAE08265.1"/>
    </source>
</evidence>
<dbReference type="AlphaFoldDB" id="A0A0A9F5G9"/>
<sequence length="17" mass="1930">MNRLQSCRSPARIGVEI</sequence>
<organism evidence="1">
    <name type="scientific">Arundo donax</name>
    <name type="common">Giant reed</name>
    <name type="synonym">Donax arundinaceus</name>
    <dbReference type="NCBI Taxonomy" id="35708"/>
    <lineage>
        <taxon>Eukaryota</taxon>
        <taxon>Viridiplantae</taxon>
        <taxon>Streptophyta</taxon>
        <taxon>Embryophyta</taxon>
        <taxon>Tracheophyta</taxon>
        <taxon>Spermatophyta</taxon>
        <taxon>Magnoliopsida</taxon>
        <taxon>Liliopsida</taxon>
        <taxon>Poales</taxon>
        <taxon>Poaceae</taxon>
        <taxon>PACMAD clade</taxon>
        <taxon>Arundinoideae</taxon>
        <taxon>Arundineae</taxon>
        <taxon>Arundo</taxon>
    </lineage>
</organism>
<name>A0A0A9F5G9_ARUDO</name>
<reference evidence="1" key="1">
    <citation type="submission" date="2014-09" db="EMBL/GenBank/DDBJ databases">
        <authorList>
            <person name="Magalhaes I.L.F."/>
            <person name="Oliveira U."/>
            <person name="Santos F.R."/>
            <person name="Vidigal T.H.D.A."/>
            <person name="Brescovit A.D."/>
            <person name="Santos A.J."/>
        </authorList>
    </citation>
    <scope>NUCLEOTIDE SEQUENCE</scope>
    <source>
        <tissue evidence="1">Shoot tissue taken approximately 20 cm above the soil surface</tissue>
    </source>
</reference>
<accession>A0A0A9F5G9</accession>
<reference evidence="1" key="2">
    <citation type="journal article" date="2015" name="Data Brief">
        <title>Shoot transcriptome of the giant reed, Arundo donax.</title>
        <authorList>
            <person name="Barrero R.A."/>
            <person name="Guerrero F.D."/>
            <person name="Moolhuijzen P."/>
            <person name="Goolsby J.A."/>
            <person name="Tidwell J."/>
            <person name="Bellgard S.E."/>
            <person name="Bellgard M.I."/>
        </authorList>
    </citation>
    <scope>NUCLEOTIDE SEQUENCE</scope>
    <source>
        <tissue evidence="1">Shoot tissue taken approximately 20 cm above the soil surface</tissue>
    </source>
</reference>